<evidence type="ECO:0000313" key="2">
    <source>
        <dbReference type="EMBL" id="BBZ38574.1"/>
    </source>
</evidence>
<evidence type="ECO:0000313" key="3">
    <source>
        <dbReference type="Proteomes" id="UP000467385"/>
    </source>
</evidence>
<dbReference type="RefSeq" id="WP_085235979.1">
    <property type="nucleotide sequence ID" value="NZ_AP022613.1"/>
</dbReference>
<feature type="compositionally biased region" description="Polar residues" evidence="1">
    <location>
        <begin position="30"/>
        <end position="41"/>
    </location>
</feature>
<dbReference type="OrthoDB" id="4753474at2"/>
<reference evidence="2 3" key="1">
    <citation type="journal article" date="2019" name="Emerg. Microbes Infect.">
        <title>Comprehensive subspecies identification of 175 nontuberculous mycobacteria species based on 7547 genomic profiles.</title>
        <authorList>
            <person name="Matsumoto Y."/>
            <person name="Kinjo T."/>
            <person name="Motooka D."/>
            <person name="Nabeya D."/>
            <person name="Jung N."/>
            <person name="Uechi K."/>
            <person name="Horii T."/>
            <person name="Iida T."/>
            <person name="Fujita J."/>
            <person name="Nakamura S."/>
        </authorList>
    </citation>
    <scope>NUCLEOTIDE SEQUENCE [LARGE SCALE GENOMIC DNA]</scope>
    <source>
        <strain evidence="2 3">JCM 14738</strain>
    </source>
</reference>
<proteinExistence type="predicted"/>
<dbReference type="STRING" id="44010.AWC00_26665"/>
<name>A0A1X1STA1_9MYCO</name>
<dbReference type="Proteomes" id="UP000467385">
    <property type="component" value="Chromosome"/>
</dbReference>
<evidence type="ECO:0000256" key="1">
    <source>
        <dbReference type="SAM" id="MobiDB-lite"/>
    </source>
</evidence>
<dbReference type="EMBL" id="AP022613">
    <property type="protein sequence ID" value="BBZ38574.1"/>
    <property type="molecule type" value="Genomic_DNA"/>
</dbReference>
<keyword evidence="3" id="KW-1185">Reference proteome</keyword>
<dbReference type="AlphaFoldDB" id="A0A1X1STA1"/>
<accession>A0A1X1STA1</accession>
<feature type="region of interest" description="Disordered" evidence="1">
    <location>
        <begin position="1"/>
        <end position="61"/>
    </location>
</feature>
<organism evidence="2 3">
    <name type="scientific">Mycobacterium conspicuum</name>
    <dbReference type="NCBI Taxonomy" id="44010"/>
    <lineage>
        <taxon>Bacteria</taxon>
        <taxon>Bacillati</taxon>
        <taxon>Actinomycetota</taxon>
        <taxon>Actinomycetes</taxon>
        <taxon>Mycobacteriales</taxon>
        <taxon>Mycobacteriaceae</taxon>
        <taxon>Mycobacterium</taxon>
    </lineage>
</organism>
<protein>
    <submittedName>
        <fullName evidence="2">Uncharacterized protein</fullName>
    </submittedName>
</protein>
<feature type="compositionally biased region" description="Low complexity" evidence="1">
    <location>
        <begin position="1"/>
        <end position="27"/>
    </location>
</feature>
<feature type="compositionally biased region" description="Basic and acidic residues" evidence="1">
    <location>
        <begin position="140"/>
        <end position="150"/>
    </location>
</feature>
<sequence>MTTATDTQDAAPAPTSTDTAETPTAGTEPQGLTENGSQPESDTTEQEGEPKGRAANYRKRAQDAEAKVAEVEAQSAELTATVERLQRLHVEQVVTATGLKPAAVFAVAELADLLDEQGLPDHDKITAAITAAQEQLGAARRPEAVRRERQLLSGAGAPPTGPKPNAWAGAFGPRDPD</sequence>
<feature type="region of interest" description="Disordered" evidence="1">
    <location>
        <begin position="138"/>
        <end position="177"/>
    </location>
</feature>
<gene>
    <name evidence="2" type="ORF">MCNS_16370</name>
</gene>